<dbReference type="SUPFAM" id="SSF51011">
    <property type="entry name" value="Glycosyl hydrolase domain"/>
    <property type="match status" value="1"/>
</dbReference>
<dbReference type="GO" id="GO:0004135">
    <property type="term" value="F:amylo-alpha-1,6-glucosidase activity"/>
    <property type="evidence" value="ECO:0007669"/>
    <property type="project" value="InterPro"/>
</dbReference>
<evidence type="ECO:0000256" key="3">
    <source>
        <dbReference type="ARBA" id="ARBA00023295"/>
    </source>
</evidence>
<keyword evidence="3" id="KW-0326">Glycosidase</keyword>
<evidence type="ECO:0000256" key="4">
    <source>
        <dbReference type="SAM" id="MobiDB-lite"/>
    </source>
</evidence>
<feature type="compositionally biased region" description="Basic and acidic residues" evidence="4">
    <location>
        <begin position="455"/>
        <end position="464"/>
    </location>
</feature>
<feature type="region of interest" description="Disordered" evidence="4">
    <location>
        <begin position="448"/>
        <end position="472"/>
    </location>
</feature>
<dbReference type="RefSeq" id="WP_160785216.1">
    <property type="nucleotide sequence ID" value="NZ_CP086610.1"/>
</dbReference>
<dbReference type="OrthoDB" id="3236218at2"/>
<dbReference type="CDD" id="cd02856">
    <property type="entry name" value="E_set_GDE_Isoamylase_N"/>
    <property type="match status" value="1"/>
</dbReference>
<dbReference type="InterPro" id="IPR011837">
    <property type="entry name" value="Glycogen_debranch_GlgX"/>
</dbReference>
<evidence type="ECO:0000313" key="6">
    <source>
        <dbReference type="EMBL" id="MXN99820.1"/>
    </source>
</evidence>
<keyword evidence="2" id="KW-0378">Hydrolase</keyword>
<evidence type="ECO:0000256" key="1">
    <source>
        <dbReference type="ARBA" id="ARBA00008061"/>
    </source>
</evidence>
<dbReference type="AlphaFoldDB" id="A0A6N8TB54"/>
<dbReference type="InterPro" id="IPR013780">
    <property type="entry name" value="Glyco_hydro_b"/>
</dbReference>
<dbReference type="EMBL" id="WUML01000003">
    <property type="protein sequence ID" value="MXN99820.1"/>
    <property type="molecule type" value="Genomic_DNA"/>
</dbReference>
<dbReference type="InterPro" id="IPR006047">
    <property type="entry name" value="GH13_cat_dom"/>
</dbReference>
<dbReference type="SUPFAM" id="SSF81296">
    <property type="entry name" value="E set domains"/>
    <property type="match status" value="1"/>
</dbReference>
<organism evidence="6 7">
    <name type="scientific">Shinella zoogloeoides</name>
    <name type="common">Crabtreella saccharophila</name>
    <dbReference type="NCBI Taxonomy" id="352475"/>
    <lineage>
        <taxon>Bacteria</taxon>
        <taxon>Pseudomonadati</taxon>
        <taxon>Pseudomonadota</taxon>
        <taxon>Alphaproteobacteria</taxon>
        <taxon>Hyphomicrobiales</taxon>
        <taxon>Rhizobiaceae</taxon>
        <taxon>Shinella</taxon>
    </lineage>
</organism>
<name>A0A6N8TB54_SHIZO</name>
<comment type="similarity">
    <text evidence="1">Belongs to the glycosyl hydrolase 13 family.</text>
</comment>
<proteinExistence type="inferred from homology"/>
<gene>
    <name evidence="6" type="primary">glgX</name>
    <name evidence="6" type="ORF">GR156_05865</name>
</gene>
<protein>
    <submittedName>
        <fullName evidence="6">Glycogen debranching protein GlgX</fullName>
    </submittedName>
</protein>
<dbReference type="SUPFAM" id="SSF51445">
    <property type="entry name" value="(Trans)glycosidases"/>
    <property type="match status" value="1"/>
</dbReference>
<dbReference type="GO" id="GO:0005980">
    <property type="term" value="P:glycogen catabolic process"/>
    <property type="evidence" value="ECO:0007669"/>
    <property type="project" value="InterPro"/>
</dbReference>
<dbReference type="InterPro" id="IPR044505">
    <property type="entry name" value="GlgX_Isoamylase_N_E_set"/>
</dbReference>
<evidence type="ECO:0000313" key="7">
    <source>
        <dbReference type="Proteomes" id="UP000440304"/>
    </source>
</evidence>
<sequence length="657" mass="71486">MTVTAPSFAPGATLSGDGVEFAVYSRDAARVQLCLFDSAGDKELARLAMGRDETGFHRVFVEGAAAGTRYGFRADGVYSPDHGLWFDPAKLLVDPYAKELDRRFVHDGRLALFGAETADIAPKAIVTRDNPVEVKPPLFRPGGFVYEVAVRAFTMLHPDVPEKMRGTVGALAHPALLAHLKRLGVDAVELMPITAWIDERHLPPLGLFNSWGYNPIALMALDPRLVPGGWRELADTVAALRAEGIGTILDLVFNHSGESDRHGATLSMRGLDNLTYYRHVPGQPGELINDTGCGNTIAGEHPVVRQLVLDSLRHFVRHAGVDGFRFDLATILGREADGFSARAALLSEICADPLLKDRVLIAEPWDIGPGGYQLGNFPKPFLEWNDRFRDDARMFWRGDSHRLGSFVTAFAGSADIFSRNGGTETRTVNFLAAHDGFTLADLVSHTVKHNGANGEDNRDGHNENHSWNNGAEGATTDGAVLVARRADIKALLASLFLSRGTIMLTAGDEGGRSQQGNNNAYCQDNAITWMHWDRLDDGLIEHTAMLSAIRKRFPALGETAFLSGAGDVEWLTLAGTPMTVADWEAPFAGTLLALLVTPDLQQKRSVRLAIALNRTHGEQALALPAPETREWVSLLTANHPATGLLRARSVEIFVESH</sequence>
<accession>A0A6N8TB54</accession>
<evidence type="ECO:0000256" key="2">
    <source>
        <dbReference type="ARBA" id="ARBA00022801"/>
    </source>
</evidence>
<evidence type="ECO:0000259" key="5">
    <source>
        <dbReference type="SMART" id="SM00642"/>
    </source>
</evidence>
<dbReference type="PANTHER" id="PTHR43002">
    <property type="entry name" value="GLYCOGEN DEBRANCHING ENZYME"/>
    <property type="match status" value="1"/>
</dbReference>
<dbReference type="InterPro" id="IPR004193">
    <property type="entry name" value="Glyco_hydro_13_N"/>
</dbReference>
<dbReference type="InterPro" id="IPR013783">
    <property type="entry name" value="Ig-like_fold"/>
</dbReference>
<dbReference type="Gene3D" id="3.20.20.80">
    <property type="entry name" value="Glycosidases"/>
    <property type="match status" value="1"/>
</dbReference>
<dbReference type="SMART" id="SM00642">
    <property type="entry name" value="Aamy"/>
    <property type="match status" value="1"/>
</dbReference>
<dbReference type="InterPro" id="IPR017853">
    <property type="entry name" value="GH"/>
</dbReference>
<comment type="caution">
    <text evidence="6">The sequence shown here is derived from an EMBL/GenBank/DDBJ whole genome shotgun (WGS) entry which is preliminary data.</text>
</comment>
<dbReference type="Gene3D" id="2.60.40.1180">
    <property type="entry name" value="Golgi alpha-mannosidase II"/>
    <property type="match status" value="1"/>
</dbReference>
<reference evidence="6 7" key="1">
    <citation type="submission" date="2019-12" db="EMBL/GenBank/DDBJ databases">
        <title>Shinella granuli gen. nov., sp. nov., and proposal of the reclassification of Zoogloea ramigera ATCC 19623 as Shinella zoogloeoides sp. nov.</title>
        <authorList>
            <person name="Gao J."/>
        </authorList>
    </citation>
    <scope>NUCLEOTIDE SEQUENCE [LARGE SCALE GENOMIC DNA]</scope>
    <source>
        <strain evidence="6 7">DSM 287</strain>
    </source>
</reference>
<dbReference type="Pfam" id="PF02922">
    <property type="entry name" value="CBM_48"/>
    <property type="match status" value="1"/>
</dbReference>
<dbReference type="NCBIfam" id="TIGR02100">
    <property type="entry name" value="glgX_debranch"/>
    <property type="match status" value="1"/>
</dbReference>
<feature type="domain" description="Glycosyl hydrolase family 13 catalytic" evidence="5">
    <location>
        <begin position="147"/>
        <end position="550"/>
    </location>
</feature>
<dbReference type="CDD" id="cd11326">
    <property type="entry name" value="AmyAc_Glg_debranch"/>
    <property type="match status" value="1"/>
</dbReference>
<dbReference type="Gene3D" id="2.60.40.10">
    <property type="entry name" value="Immunoglobulins"/>
    <property type="match status" value="1"/>
</dbReference>
<dbReference type="InterPro" id="IPR014756">
    <property type="entry name" value="Ig_E-set"/>
</dbReference>
<dbReference type="Proteomes" id="UP000440304">
    <property type="component" value="Unassembled WGS sequence"/>
</dbReference>